<dbReference type="InterPro" id="IPR036979">
    <property type="entry name" value="CM_dom_sf"/>
</dbReference>
<dbReference type="PROSITE" id="PS51168">
    <property type="entry name" value="CHORISMATE_MUT_2"/>
    <property type="match status" value="1"/>
</dbReference>
<proteinExistence type="predicted"/>
<evidence type="ECO:0000256" key="2">
    <source>
        <dbReference type="ARBA" id="ARBA00023235"/>
    </source>
</evidence>
<dbReference type="PANTHER" id="PTHR38041">
    <property type="entry name" value="CHORISMATE MUTASE"/>
    <property type="match status" value="1"/>
</dbReference>
<protein>
    <recommendedName>
        <fullName evidence="1">chorismate mutase</fullName>
        <ecNumber evidence="1">5.4.99.5</ecNumber>
    </recommendedName>
</protein>
<dbReference type="SMART" id="SM00830">
    <property type="entry name" value="CM_2"/>
    <property type="match status" value="1"/>
</dbReference>
<gene>
    <name evidence="4" type="ORF">ETSY1_12255</name>
</gene>
<evidence type="ECO:0000259" key="3">
    <source>
        <dbReference type="PROSITE" id="PS51168"/>
    </source>
</evidence>
<accession>W4LQ90</accession>
<reference evidence="4 5" key="1">
    <citation type="journal article" date="2014" name="Nature">
        <title>An environmental bacterial taxon with a large and distinct metabolic repertoire.</title>
        <authorList>
            <person name="Wilson M.C."/>
            <person name="Mori T."/>
            <person name="Ruckert C."/>
            <person name="Uria A.R."/>
            <person name="Helf M.J."/>
            <person name="Takada K."/>
            <person name="Gernert C."/>
            <person name="Steffens U.A."/>
            <person name="Heycke N."/>
            <person name="Schmitt S."/>
            <person name="Rinke C."/>
            <person name="Helfrich E.J."/>
            <person name="Brachmann A.O."/>
            <person name="Gurgui C."/>
            <person name="Wakimoto T."/>
            <person name="Kracht M."/>
            <person name="Crusemann M."/>
            <person name="Hentschel U."/>
            <person name="Abe I."/>
            <person name="Matsunaga S."/>
            <person name="Kalinowski J."/>
            <person name="Takeyama H."/>
            <person name="Piel J."/>
        </authorList>
    </citation>
    <scope>NUCLEOTIDE SEQUENCE [LARGE SCALE GENOMIC DNA]</scope>
    <source>
        <strain evidence="5">TSY1</strain>
    </source>
</reference>
<keyword evidence="5" id="KW-1185">Reference proteome</keyword>
<dbReference type="InterPro" id="IPR010957">
    <property type="entry name" value="G/b/e-P-prot_chorismate_mutase"/>
</dbReference>
<dbReference type="GO" id="GO:0005737">
    <property type="term" value="C:cytoplasm"/>
    <property type="evidence" value="ECO:0007669"/>
    <property type="project" value="InterPro"/>
</dbReference>
<name>W4LQ90_ENTF1</name>
<dbReference type="Pfam" id="PF01817">
    <property type="entry name" value="CM_2"/>
    <property type="match status" value="1"/>
</dbReference>
<dbReference type="EC" id="5.4.99.5" evidence="1"/>
<dbReference type="AlphaFoldDB" id="W4LQ90"/>
<dbReference type="Proteomes" id="UP000019141">
    <property type="component" value="Unassembled WGS sequence"/>
</dbReference>
<dbReference type="InterPro" id="IPR002701">
    <property type="entry name" value="CM_II_prokaryot"/>
</dbReference>
<dbReference type="GO" id="GO:0004106">
    <property type="term" value="F:chorismate mutase activity"/>
    <property type="evidence" value="ECO:0007669"/>
    <property type="project" value="UniProtKB-EC"/>
</dbReference>
<dbReference type="GO" id="GO:0046417">
    <property type="term" value="P:chorismate metabolic process"/>
    <property type="evidence" value="ECO:0007669"/>
    <property type="project" value="InterPro"/>
</dbReference>
<evidence type="ECO:0000313" key="4">
    <source>
        <dbReference type="EMBL" id="ETX00138.1"/>
    </source>
</evidence>
<evidence type="ECO:0000313" key="5">
    <source>
        <dbReference type="Proteomes" id="UP000019141"/>
    </source>
</evidence>
<keyword evidence="2" id="KW-0413">Isomerase</keyword>
<dbReference type="PANTHER" id="PTHR38041:SF1">
    <property type="entry name" value="CHORISMATE MUTASE"/>
    <property type="match status" value="1"/>
</dbReference>
<dbReference type="Gene3D" id="1.20.59.10">
    <property type="entry name" value="Chorismate mutase"/>
    <property type="match status" value="1"/>
</dbReference>
<evidence type="ECO:0000256" key="1">
    <source>
        <dbReference type="ARBA" id="ARBA00012404"/>
    </source>
</evidence>
<dbReference type="GO" id="GO:0009094">
    <property type="term" value="P:L-phenylalanine biosynthetic process"/>
    <property type="evidence" value="ECO:0007669"/>
    <property type="project" value="InterPro"/>
</dbReference>
<dbReference type="NCBIfam" id="TIGR01807">
    <property type="entry name" value="CM_P2"/>
    <property type="match status" value="1"/>
</dbReference>
<dbReference type="InterPro" id="IPR036263">
    <property type="entry name" value="Chorismate_II_sf"/>
</dbReference>
<dbReference type="SUPFAM" id="SSF48600">
    <property type="entry name" value="Chorismate mutase II"/>
    <property type="match status" value="1"/>
</dbReference>
<comment type="caution">
    <text evidence="4">The sequence shown here is derived from an EMBL/GenBank/DDBJ whole genome shotgun (WGS) entry which is preliminary data.</text>
</comment>
<dbReference type="EMBL" id="AZHW01000371">
    <property type="protein sequence ID" value="ETX00138.1"/>
    <property type="molecule type" value="Genomic_DNA"/>
</dbReference>
<dbReference type="InterPro" id="IPR051331">
    <property type="entry name" value="Chorismate_mutase-related"/>
</dbReference>
<dbReference type="GO" id="GO:0009697">
    <property type="term" value="P:salicylic acid biosynthetic process"/>
    <property type="evidence" value="ECO:0007669"/>
    <property type="project" value="TreeGrafter"/>
</dbReference>
<sequence length="90" mass="10172">MSLDDLRQSLDRIDNEVMALLAQRANIILQVADFKKEHGGPVYDPAREDAIIARLSNLNPGPLPTEAVERIYRTILEEMRNFEAIVHDAS</sequence>
<dbReference type="HOGENOM" id="CLU_131518_3_2_7"/>
<organism evidence="4 5">
    <name type="scientific">Entotheonella factor</name>
    <dbReference type="NCBI Taxonomy" id="1429438"/>
    <lineage>
        <taxon>Bacteria</taxon>
        <taxon>Pseudomonadati</taxon>
        <taxon>Nitrospinota/Tectimicrobiota group</taxon>
        <taxon>Candidatus Tectimicrobiota</taxon>
        <taxon>Candidatus Entotheonellia</taxon>
        <taxon>Candidatus Entotheonellales</taxon>
        <taxon>Candidatus Entotheonellaceae</taxon>
        <taxon>Candidatus Entotheonella</taxon>
    </lineage>
</organism>
<feature type="domain" description="Chorismate mutase" evidence="3">
    <location>
        <begin position="1"/>
        <end position="87"/>
    </location>
</feature>